<protein>
    <submittedName>
        <fullName evidence="8">NUDIX hydrolase</fullName>
    </submittedName>
</protein>
<evidence type="ECO:0000259" key="7">
    <source>
        <dbReference type="PROSITE" id="PS51462"/>
    </source>
</evidence>
<dbReference type="AlphaFoldDB" id="A0A3M8X978"/>
<feature type="compositionally biased region" description="Basic and acidic residues" evidence="6">
    <location>
        <begin position="178"/>
        <end position="190"/>
    </location>
</feature>
<feature type="domain" description="Nudix hydrolase" evidence="7">
    <location>
        <begin position="24"/>
        <end position="164"/>
    </location>
</feature>
<name>A0A3M8X978_9ACTN</name>
<evidence type="ECO:0000256" key="3">
    <source>
        <dbReference type="ARBA" id="ARBA00022801"/>
    </source>
</evidence>
<gene>
    <name evidence="8" type="ORF">EEJ42_02320</name>
</gene>
<dbReference type="PROSITE" id="PS51462">
    <property type="entry name" value="NUDIX"/>
    <property type="match status" value="1"/>
</dbReference>
<organism evidence="8 9">
    <name type="scientific">Streptomyces botrytidirepellens</name>
    <dbReference type="NCBI Taxonomy" id="2486417"/>
    <lineage>
        <taxon>Bacteria</taxon>
        <taxon>Bacillati</taxon>
        <taxon>Actinomycetota</taxon>
        <taxon>Actinomycetes</taxon>
        <taxon>Kitasatosporales</taxon>
        <taxon>Streptomycetaceae</taxon>
        <taxon>Streptomyces</taxon>
    </lineage>
</organism>
<dbReference type="InterPro" id="IPR020476">
    <property type="entry name" value="Nudix_hydrolase"/>
</dbReference>
<dbReference type="GO" id="GO:0016787">
    <property type="term" value="F:hydrolase activity"/>
    <property type="evidence" value="ECO:0007669"/>
    <property type="project" value="UniProtKB-KW"/>
</dbReference>
<dbReference type="Pfam" id="PF00293">
    <property type="entry name" value="NUDIX"/>
    <property type="match status" value="2"/>
</dbReference>
<dbReference type="Proteomes" id="UP000275401">
    <property type="component" value="Unassembled WGS sequence"/>
</dbReference>
<dbReference type="SUPFAM" id="SSF55811">
    <property type="entry name" value="Nudix"/>
    <property type="match status" value="2"/>
</dbReference>
<evidence type="ECO:0000256" key="4">
    <source>
        <dbReference type="ARBA" id="ARBA00022842"/>
    </source>
</evidence>
<keyword evidence="4" id="KW-0460">Magnesium</keyword>
<dbReference type="CDD" id="cd18876">
    <property type="entry name" value="NUDIX_Hydrolase"/>
    <property type="match status" value="1"/>
</dbReference>
<evidence type="ECO:0000313" key="8">
    <source>
        <dbReference type="EMBL" id="RNG37375.1"/>
    </source>
</evidence>
<feature type="region of interest" description="Disordered" evidence="6">
    <location>
        <begin position="178"/>
        <end position="202"/>
    </location>
</feature>
<evidence type="ECO:0000313" key="9">
    <source>
        <dbReference type="Proteomes" id="UP000275401"/>
    </source>
</evidence>
<keyword evidence="9" id="KW-1185">Reference proteome</keyword>
<comment type="caution">
    <text evidence="8">The sequence shown here is derived from an EMBL/GenBank/DDBJ whole genome shotgun (WGS) entry which is preliminary data.</text>
</comment>
<evidence type="ECO:0000256" key="6">
    <source>
        <dbReference type="SAM" id="MobiDB-lite"/>
    </source>
</evidence>
<dbReference type="RefSeq" id="WP_123098364.1">
    <property type="nucleotide sequence ID" value="NZ_RIBZ01000032.1"/>
</dbReference>
<dbReference type="PANTHER" id="PTHR43046">
    <property type="entry name" value="GDP-MANNOSE MANNOSYL HYDROLASE"/>
    <property type="match status" value="1"/>
</dbReference>
<keyword evidence="3 5" id="KW-0378">Hydrolase</keyword>
<comment type="similarity">
    <text evidence="2 5">Belongs to the Nudix hydrolase family.</text>
</comment>
<feature type="compositionally biased region" description="Basic residues" evidence="6">
    <location>
        <begin position="191"/>
        <end position="202"/>
    </location>
</feature>
<dbReference type="InterPro" id="IPR000086">
    <property type="entry name" value="NUDIX_hydrolase_dom"/>
</dbReference>
<accession>A0A3M8X978</accession>
<evidence type="ECO:0000256" key="2">
    <source>
        <dbReference type="ARBA" id="ARBA00005582"/>
    </source>
</evidence>
<dbReference type="PROSITE" id="PS00893">
    <property type="entry name" value="NUDIX_BOX"/>
    <property type="match status" value="1"/>
</dbReference>
<evidence type="ECO:0000256" key="5">
    <source>
        <dbReference type="RuleBase" id="RU003476"/>
    </source>
</evidence>
<dbReference type="PRINTS" id="PR00502">
    <property type="entry name" value="NUDIXFAMILY"/>
</dbReference>
<dbReference type="EMBL" id="RIBZ01000032">
    <property type="protein sequence ID" value="RNG37375.1"/>
    <property type="molecule type" value="Genomic_DNA"/>
</dbReference>
<sequence length="372" mass="40129">MDTPTRNAPDVPEQPRMSQEQYARSRHAVWLGTTALFTDELGRVLLVLPTYRRGWLLPGGGAEPGESPDAACRREIHEELGLSRTPGRLLAVRWLAPDHRDIPADMPFPGEVQYVLDGGVLTAADIEALRLPPDELSAFAFLDSRAAAERMTPMDAQLMLAALRARLAGTTAHLVGDRHAGTVPPLDRHQLHTRPRSGRHCPWHPGRVPDGYPIPQAWGWLFVPDGRVVLVVDPAKALATLPGGTVEPTDASPEAALVREAEEEAQLTLGEVERLGWVYDAVGAVYGGIGECARLRLAAPVTAIGPSAIDPATGRRFARLLATPEQAAALLGWGDQGYHQAELAARTAHMRWGIPHPAPSPITELPATGDLQ</sequence>
<dbReference type="InterPro" id="IPR020084">
    <property type="entry name" value="NUDIX_hydrolase_CS"/>
</dbReference>
<evidence type="ECO:0000256" key="1">
    <source>
        <dbReference type="ARBA" id="ARBA00001946"/>
    </source>
</evidence>
<comment type="cofactor">
    <cofactor evidence="1">
        <name>Mg(2+)</name>
        <dbReference type="ChEBI" id="CHEBI:18420"/>
    </cofactor>
</comment>
<proteinExistence type="inferred from homology"/>
<dbReference type="PANTHER" id="PTHR43046:SF12">
    <property type="entry name" value="GDP-MANNOSE MANNOSYL HYDROLASE"/>
    <property type="match status" value="1"/>
</dbReference>
<reference evidence="8 9" key="1">
    <citation type="submission" date="2018-11" db="EMBL/GenBank/DDBJ databases">
        <title>The Potential of Streptomyces as Biocontrol Agents against the Tomato grey mould, Botrytis cinerea (Gray mold) Frontiers in Microbiology.</title>
        <authorList>
            <person name="Li D."/>
        </authorList>
    </citation>
    <scope>NUCLEOTIDE SEQUENCE [LARGE SCALE GENOMIC DNA]</scope>
    <source>
        <strain evidence="8 9">NEAU-LD23</strain>
    </source>
</reference>
<dbReference type="InterPro" id="IPR015797">
    <property type="entry name" value="NUDIX_hydrolase-like_dom_sf"/>
</dbReference>
<dbReference type="Gene3D" id="3.90.79.10">
    <property type="entry name" value="Nucleoside Triphosphate Pyrophosphohydrolase"/>
    <property type="match status" value="2"/>
</dbReference>